<evidence type="ECO:0000313" key="1">
    <source>
        <dbReference type="EMBL" id="EET09297.1"/>
    </source>
</evidence>
<gene>
    <name evidence="1" type="ORF">BURPS1710A_0735</name>
</gene>
<accession>A0A0E1WI35</accession>
<reference evidence="1" key="1">
    <citation type="submission" date="2009-05" db="EMBL/GenBank/DDBJ databases">
        <authorList>
            <person name="Harkins D.M."/>
            <person name="DeShazer D."/>
            <person name="Woods D.E."/>
            <person name="Brinkac L.M."/>
            <person name="Brown K.A."/>
            <person name="Hung G.C."/>
            <person name="Tuanyok A."/>
            <person name="Zhang B."/>
            <person name="Nierman W.C."/>
        </authorList>
    </citation>
    <scope>NUCLEOTIDE SEQUENCE [LARGE SCALE GENOMIC DNA]</scope>
    <source>
        <strain evidence="1">1710a</strain>
    </source>
</reference>
<dbReference type="EMBL" id="CM000832">
    <property type="protein sequence ID" value="EET09297.1"/>
    <property type="molecule type" value="Genomic_DNA"/>
</dbReference>
<protein>
    <submittedName>
        <fullName evidence="1">Uncharacterized protein</fullName>
    </submittedName>
</protein>
<organism evidence="1">
    <name type="scientific">Burkholderia pseudomallei 1710a</name>
    <dbReference type="NCBI Taxonomy" id="320371"/>
    <lineage>
        <taxon>Bacteria</taxon>
        <taxon>Pseudomonadati</taxon>
        <taxon>Pseudomonadota</taxon>
        <taxon>Betaproteobacteria</taxon>
        <taxon>Burkholderiales</taxon>
        <taxon>Burkholderiaceae</taxon>
        <taxon>Burkholderia</taxon>
        <taxon>pseudomallei group</taxon>
    </lineage>
</organism>
<proteinExistence type="predicted"/>
<dbReference type="AlphaFoldDB" id="A0A0E1WI35"/>
<dbReference type="Proteomes" id="UP000001812">
    <property type="component" value="Chromosome I"/>
</dbReference>
<dbReference type="HOGENOM" id="CLU_3266909_0_0_4"/>
<sequence>MVKPDAGRYHRRSVIATWRDVARWASARHGGGGGDIDIDIDIDIDGR</sequence>
<name>A0A0E1WI35_BURPE</name>